<dbReference type="GO" id="GO:0005524">
    <property type="term" value="F:ATP binding"/>
    <property type="evidence" value="ECO:0007669"/>
    <property type="project" value="UniProtKB-UniRule"/>
</dbReference>
<dbReference type="Gene3D" id="3.40.50.20">
    <property type="match status" value="1"/>
</dbReference>
<proteinExistence type="predicted"/>
<dbReference type="EMBL" id="CP015136">
    <property type="protein sequence ID" value="AMY10393.1"/>
    <property type="molecule type" value="Genomic_DNA"/>
</dbReference>
<evidence type="ECO:0000313" key="7">
    <source>
        <dbReference type="Proteomes" id="UP000076079"/>
    </source>
</evidence>
<sequence>MIRPNVVVTAASRRVALVRALQGALARLTPHGRVVATDIDAFSPAVHIADAAEAVPRSDHPDYVTALLEVCDAHDAGILVPTIDDELETIAAAADRFAAAGVVVMGPGVETARVCRDKLRTAAHLQRHGIRVAATWSPAQVRDLELGPPLFIKPRCGRGSVGAFPIRTRDQLRFFLQYVADPVVQEYLEGPEFTIDLFCDMHGRPISAVPRERLVIRAGVTDRGRTVRSRDLMDLAVRCAAVLPFRGAVNVQCRVVDGTPVIFEINPRFSGGIQLTVAAGADFAEWTIRVARGESLRPHLGEFTDALRMSSYETSLFLTAAAAQVLSRRDHAMTGEDR</sequence>
<dbReference type="GO" id="GO:0046872">
    <property type="term" value="F:metal ion binding"/>
    <property type="evidence" value="ECO:0007669"/>
    <property type="project" value="InterPro"/>
</dbReference>
<dbReference type="Proteomes" id="UP000076079">
    <property type="component" value="Chromosome"/>
</dbReference>
<dbReference type="InterPro" id="IPR011761">
    <property type="entry name" value="ATP-grasp"/>
</dbReference>
<organism evidence="6 7">
    <name type="scientific">Luteitalea pratensis</name>
    <dbReference type="NCBI Taxonomy" id="1855912"/>
    <lineage>
        <taxon>Bacteria</taxon>
        <taxon>Pseudomonadati</taxon>
        <taxon>Acidobacteriota</taxon>
        <taxon>Vicinamibacteria</taxon>
        <taxon>Vicinamibacterales</taxon>
        <taxon>Vicinamibacteraceae</taxon>
        <taxon>Luteitalea</taxon>
    </lineage>
</organism>
<accession>A0A143PQH1</accession>
<evidence type="ECO:0000256" key="1">
    <source>
        <dbReference type="ARBA" id="ARBA00022598"/>
    </source>
</evidence>
<dbReference type="PROSITE" id="PS50975">
    <property type="entry name" value="ATP_GRASP"/>
    <property type="match status" value="1"/>
</dbReference>
<keyword evidence="2 4" id="KW-0547">Nucleotide-binding</keyword>
<name>A0A143PQH1_LUTPR</name>
<dbReference type="AlphaFoldDB" id="A0A143PQH1"/>
<dbReference type="Gene3D" id="3.30.1490.20">
    <property type="entry name" value="ATP-grasp fold, A domain"/>
    <property type="match status" value="1"/>
</dbReference>
<dbReference type="KEGG" id="abac:LuPra_03623"/>
<dbReference type="SUPFAM" id="SSF56059">
    <property type="entry name" value="Glutathione synthetase ATP-binding domain-like"/>
    <property type="match status" value="1"/>
</dbReference>
<dbReference type="InterPro" id="IPR052032">
    <property type="entry name" value="ATP-dep_AA_Ligase"/>
</dbReference>
<feature type="domain" description="ATP-grasp" evidence="5">
    <location>
        <begin position="117"/>
        <end position="292"/>
    </location>
</feature>
<dbReference type="PANTHER" id="PTHR43585:SF2">
    <property type="entry name" value="ATP-GRASP ENZYME FSQD"/>
    <property type="match status" value="1"/>
</dbReference>
<evidence type="ECO:0000313" key="6">
    <source>
        <dbReference type="EMBL" id="AMY10393.1"/>
    </source>
</evidence>
<reference evidence="6 7" key="1">
    <citation type="journal article" date="2016" name="Genome Announc.">
        <title>First Complete Genome Sequence of a Subdivision 6 Acidobacterium Strain.</title>
        <authorList>
            <person name="Huang S."/>
            <person name="Vieira S."/>
            <person name="Bunk B."/>
            <person name="Riedel T."/>
            <person name="Sproer C."/>
            <person name="Overmann J."/>
        </authorList>
    </citation>
    <scope>NUCLEOTIDE SEQUENCE [LARGE SCALE GENOMIC DNA]</scope>
    <source>
        <strain evidence="7">DSM 100886 HEG_-6_39</strain>
    </source>
</reference>
<dbReference type="Pfam" id="PF15632">
    <property type="entry name" value="ATPgrasp_Ter"/>
    <property type="match status" value="1"/>
</dbReference>
<reference evidence="7" key="2">
    <citation type="submission" date="2016-04" db="EMBL/GenBank/DDBJ databases">
        <title>First Complete Genome Sequence of a Subdivision 6 Acidobacterium.</title>
        <authorList>
            <person name="Huang S."/>
            <person name="Vieira S."/>
            <person name="Bunk B."/>
            <person name="Riedel T."/>
            <person name="Sproeer C."/>
            <person name="Overmann J."/>
        </authorList>
    </citation>
    <scope>NUCLEOTIDE SEQUENCE [LARGE SCALE GENOMIC DNA]</scope>
    <source>
        <strain evidence="7">DSM 100886 HEG_-6_39</strain>
    </source>
</reference>
<dbReference type="PANTHER" id="PTHR43585">
    <property type="entry name" value="FUMIPYRROLE BIOSYNTHESIS PROTEIN C"/>
    <property type="match status" value="1"/>
</dbReference>
<gene>
    <name evidence="6" type="ORF">LuPra_03623</name>
</gene>
<dbReference type="Pfam" id="PF21360">
    <property type="entry name" value="PylC-like_N"/>
    <property type="match status" value="1"/>
</dbReference>
<dbReference type="GO" id="GO:0016874">
    <property type="term" value="F:ligase activity"/>
    <property type="evidence" value="ECO:0007669"/>
    <property type="project" value="UniProtKB-KW"/>
</dbReference>
<protein>
    <submittedName>
        <fullName evidence="6">Carbamoyl phosphate synthase-like protein</fullName>
    </submittedName>
</protein>
<keyword evidence="7" id="KW-1185">Reference proteome</keyword>
<dbReference type="InterPro" id="IPR013815">
    <property type="entry name" value="ATP_grasp_subdomain_1"/>
</dbReference>
<dbReference type="STRING" id="1855912.LuPra_03623"/>
<evidence type="ECO:0000256" key="4">
    <source>
        <dbReference type="PROSITE-ProRule" id="PRU00409"/>
    </source>
</evidence>
<keyword evidence="3 4" id="KW-0067">ATP-binding</keyword>
<keyword evidence="1" id="KW-0436">Ligase</keyword>
<evidence type="ECO:0000256" key="2">
    <source>
        <dbReference type="ARBA" id="ARBA00022741"/>
    </source>
</evidence>
<dbReference type="RefSeq" id="WP_110172036.1">
    <property type="nucleotide sequence ID" value="NZ_CP015136.1"/>
</dbReference>
<evidence type="ECO:0000259" key="5">
    <source>
        <dbReference type="PROSITE" id="PS50975"/>
    </source>
</evidence>
<dbReference type="OrthoDB" id="5420347at2"/>
<evidence type="ECO:0000256" key="3">
    <source>
        <dbReference type="ARBA" id="ARBA00022840"/>
    </source>
</evidence>
<dbReference type="Gene3D" id="3.30.470.20">
    <property type="entry name" value="ATP-grasp fold, B domain"/>
    <property type="match status" value="1"/>
</dbReference>
<dbReference type="InterPro" id="IPR048764">
    <property type="entry name" value="PylC_N"/>
</dbReference>